<dbReference type="EMBL" id="BGPR01000036">
    <property type="protein sequence ID" value="GBL84226.1"/>
    <property type="molecule type" value="Genomic_DNA"/>
</dbReference>
<evidence type="ECO:0000313" key="1">
    <source>
        <dbReference type="EMBL" id="GBL84226.1"/>
    </source>
</evidence>
<evidence type="ECO:0000313" key="2">
    <source>
        <dbReference type="Proteomes" id="UP000499080"/>
    </source>
</evidence>
<organism evidence="1 2">
    <name type="scientific">Araneus ventricosus</name>
    <name type="common">Orbweaver spider</name>
    <name type="synonym">Epeira ventricosa</name>
    <dbReference type="NCBI Taxonomy" id="182803"/>
    <lineage>
        <taxon>Eukaryota</taxon>
        <taxon>Metazoa</taxon>
        <taxon>Ecdysozoa</taxon>
        <taxon>Arthropoda</taxon>
        <taxon>Chelicerata</taxon>
        <taxon>Arachnida</taxon>
        <taxon>Araneae</taxon>
        <taxon>Araneomorphae</taxon>
        <taxon>Entelegynae</taxon>
        <taxon>Araneoidea</taxon>
        <taxon>Araneidae</taxon>
        <taxon>Araneus</taxon>
    </lineage>
</organism>
<comment type="caution">
    <text evidence="1">The sequence shown here is derived from an EMBL/GenBank/DDBJ whole genome shotgun (WGS) entry which is preliminary data.</text>
</comment>
<gene>
    <name evidence="1" type="ORF">AVEN_118622_1</name>
</gene>
<name>A0A4Y2AYW8_ARAVE</name>
<dbReference type="Proteomes" id="UP000499080">
    <property type="component" value="Unassembled WGS sequence"/>
</dbReference>
<reference evidence="1 2" key="1">
    <citation type="journal article" date="2019" name="Sci. Rep.">
        <title>Orb-weaving spider Araneus ventricosus genome elucidates the spidroin gene catalogue.</title>
        <authorList>
            <person name="Kono N."/>
            <person name="Nakamura H."/>
            <person name="Ohtoshi R."/>
            <person name="Moran D.A.P."/>
            <person name="Shinohara A."/>
            <person name="Yoshida Y."/>
            <person name="Fujiwara M."/>
            <person name="Mori M."/>
            <person name="Tomita M."/>
            <person name="Arakawa K."/>
        </authorList>
    </citation>
    <scope>NUCLEOTIDE SEQUENCE [LARGE SCALE GENOMIC DNA]</scope>
</reference>
<accession>A0A4Y2AYW8</accession>
<keyword evidence="2" id="KW-1185">Reference proteome</keyword>
<sequence length="104" mass="11717">MQVCAVTYAHSYQNDSSTASILGSTELTSIFVVLYALSVDQRNFLFCFDGLLSTDSDYRLGFLHIDIPDLTYNEPLPYCRIDRSTNYTSQQIKETCHCDAPLSS</sequence>
<protein>
    <submittedName>
        <fullName evidence="1">Uncharacterized protein</fullName>
    </submittedName>
</protein>
<proteinExistence type="predicted"/>
<dbReference type="AlphaFoldDB" id="A0A4Y2AYW8"/>